<name>A0A2P6AQJ2_9GAMM</name>
<dbReference type="RefSeq" id="WP_206389845.1">
    <property type="nucleotide sequence ID" value="NZ_PTQZ01000314.1"/>
</dbReference>
<dbReference type="AlphaFoldDB" id="A0A2P6AQJ2"/>
<comment type="caution">
    <text evidence="1">The sequence shown here is derived from an EMBL/GenBank/DDBJ whole genome shotgun (WGS) entry which is preliminary data.</text>
</comment>
<protein>
    <submittedName>
        <fullName evidence="1">C4-dicarboxylate ABC transporter</fullName>
    </submittedName>
</protein>
<feature type="non-terminal residue" evidence="1">
    <location>
        <position position="1"/>
    </location>
</feature>
<sequence>TVSGIDLAQVAALQSGQDRAVSLAGRVSGSLPLQLGRSTLAVRDGRLANDGPLLLQVHSTPGVAAMAKSNLAVQLALDSLGNLRVDDFRAGLGMSADGWLDAAITIRGDNLQPKRQPVVLNYTHRENVLELLRSLRIGDEISQRVMDRYQNQQRER</sequence>
<proteinExistence type="predicted"/>
<evidence type="ECO:0000313" key="2">
    <source>
        <dbReference type="Proteomes" id="UP000243900"/>
    </source>
</evidence>
<dbReference type="InterPro" id="IPR021730">
    <property type="entry name" value="YdbH"/>
</dbReference>
<dbReference type="Proteomes" id="UP000243900">
    <property type="component" value="Unassembled WGS sequence"/>
</dbReference>
<keyword evidence="2" id="KW-1185">Reference proteome</keyword>
<reference evidence="2" key="1">
    <citation type="submission" date="2018-02" db="EMBL/GenBank/DDBJ databases">
        <title>Genome sequencing of Solimonas sp. HR-BB.</title>
        <authorList>
            <person name="Lee Y."/>
            <person name="Jeon C.O."/>
        </authorList>
    </citation>
    <scope>NUCLEOTIDE SEQUENCE [LARGE SCALE GENOMIC DNA]</scope>
    <source>
        <strain evidence="2">HR-E</strain>
    </source>
</reference>
<evidence type="ECO:0000313" key="1">
    <source>
        <dbReference type="EMBL" id="PQA30540.1"/>
    </source>
</evidence>
<gene>
    <name evidence="1" type="ORF">C5O18_09475</name>
</gene>
<organism evidence="1 2">
    <name type="scientific">Amnimonas aquatica</name>
    <dbReference type="NCBI Taxonomy" id="2094561"/>
    <lineage>
        <taxon>Bacteria</taxon>
        <taxon>Pseudomonadati</taxon>
        <taxon>Pseudomonadota</taxon>
        <taxon>Gammaproteobacteria</taxon>
        <taxon>Moraxellales</taxon>
        <taxon>Moraxellaceae</taxon>
        <taxon>Amnimonas</taxon>
    </lineage>
</organism>
<dbReference type="Pfam" id="PF11739">
    <property type="entry name" value="YdbH-like"/>
    <property type="match status" value="1"/>
</dbReference>
<accession>A0A2P6AQJ2</accession>
<dbReference type="EMBL" id="PTQZ01000314">
    <property type="protein sequence ID" value="PQA30540.1"/>
    <property type="molecule type" value="Genomic_DNA"/>
</dbReference>